<dbReference type="SUPFAM" id="SSF53098">
    <property type="entry name" value="Ribonuclease H-like"/>
    <property type="match status" value="1"/>
</dbReference>
<sequence length="196" mass="21655">MAYSIPFYDPVFNANYDPVDSVLSKSFIWAQYYDGACTIKAASTGSSSTDIQRPIKALDDPCLNIDGGVSPSTRIGYTRGLISDQGGGWLFGFHKSIGIVSPLYAELWAILTGLQLAWNKGIPRLIVQSDSMEALKLIQEVTASRSSISLVRAITTMVRKNRSSIDYCHYLDQPHIVLNPLLHRDVFGPPYCKPTH</sequence>
<feature type="domain" description="RNase H type-1" evidence="1">
    <location>
        <begin position="64"/>
        <end position="161"/>
    </location>
</feature>
<protein>
    <recommendedName>
        <fullName evidence="1">RNase H type-1 domain-containing protein</fullName>
    </recommendedName>
</protein>
<dbReference type="InterPro" id="IPR002156">
    <property type="entry name" value="RNaseH_domain"/>
</dbReference>
<dbReference type="InterPro" id="IPR036397">
    <property type="entry name" value="RNaseH_sf"/>
</dbReference>
<dbReference type="EMBL" id="JBBPBM010000005">
    <property type="protein sequence ID" value="KAK8583706.1"/>
    <property type="molecule type" value="Genomic_DNA"/>
</dbReference>
<dbReference type="InterPro" id="IPR012337">
    <property type="entry name" value="RNaseH-like_sf"/>
</dbReference>
<gene>
    <name evidence="2" type="ORF">V6N12_067966</name>
</gene>
<keyword evidence="3" id="KW-1185">Reference proteome</keyword>
<dbReference type="InterPro" id="IPR044730">
    <property type="entry name" value="RNase_H-like_dom_plant"/>
</dbReference>
<reference evidence="2 3" key="1">
    <citation type="journal article" date="2024" name="G3 (Bethesda)">
        <title>Genome assembly of Hibiscus sabdariffa L. provides insights into metabolisms of medicinal natural products.</title>
        <authorList>
            <person name="Kim T."/>
        </authorList>
    </citation>
    <scope>NUCLEOTIDE SEQUENCE [LARGE SCALE GENOMIC DNA]</scope>
    <source>
        <strain evidence="2">TK-2024</strain>
        <tissue evidence="2">Old leaves</tissue>
    </source>
</reference>
<dbReference type="PANTHER" id="PTHR47723:SF19">
    <property type="entry name" value="POLYNUCLEOTIDYL TRANSFERASE, RIBONUCLEASE H-LIKE SUPERFAMILY PROTEIN"/>
    <property type="match status" value="1"/>
</dbReference>
<dbReference type="CDD" id="cd06222">
    <property type="entry name" value="RNase_H_like"/>
    <property type="match status" value="1"/>
</dbReference>
<evidence type="ECO:0000259" key="1">
    <source>
        <dbReference type="Pfam" id="PF13456"/>
    </source>
</evidence>
<evidence type="ECO:0000313" key="2">
    <source>
        <dbReference type="EMBL" id="KAK8583706.1"/>
    </source>
</evidence>
<proteinExistence type="predicted"/>
<evidence type="ECO:0000313" key="3">
    <source>
        <dbReference type="Proteomes" id="UP001472677"/>
    </source>
</evidence>
<dbReference type="PANTHER" id="PTHR47723">
    <property type="entry name" value="OS05G0353850 PROTEIN"/>
    <property type="match status" value="1"/>
</dbReference>
<organism evidence="2 3">
    <name type="scientific">Hibiscus sabdariffa</name>
    <name type="common">roselle</name>
    <dbReference type="NCBI Taxonomy" id="183260"/>
    <lineage>
        <taxon>Eukaryota</taxon>
        <taxon>Viridiplantae</taxon>
        <taxon>Streptophyta</taxon>
        <taxon>Embryophyta</taxon>
        <taxon>Tracheophyta</taxon>
        <taxon>Spermatophyta</taxon>
        <taxon>Magnoliopsida</taxon>
        <taxon>eudicotyledons</taxon>
        <taxon>Gunneridae</taxon>
        <taxon>Pentapetalae</taxon>
        <taxon>rosids</taxon>
        <taxon>malvids</taxon>
        <taxon>Malvales</taxon>
        <taxon>Malvaceae</taxon>
        <taxon>Malvoideae</taxon>
        <taxon>Hibiscus</taxon>
    </lineage>
</organism>
<accession>A0ABR2FNL4</accession>
<dbReference type="Proteomes" id="UP001472677">
    <property type="component" value="Unassembled WGS sequence"/>
</dbReference>
<name>A0ABR2FNL4_9ROSI</name>
<dbReference type="Gene3D" id="3.30.420.10">
    <property type="entry name" value="Ribonuclease H-like superfamily/Ribonuclease H"/>
    <property type="match status" value="1"/>
</dbReference>
<dbReference type="InterPro" id="IPR053151">
    <property type="entry name" value="RNase_H-like"/>
</dbReference>
<comment type="caution">
    <text evidence="2">The sequence shown here is derived from an EMBL/GenBank/DDBJ whole genome shotgun (WGS) entry which is preliminary data.</text>
</comment>
<dbReference type="Pfam" id="PF13456">
    <property type="entry name" value="RVT_3"/>
    <property type="match status" value="1"/>
</dbReference>